<feature type="region of interest" description="Disordered" evidence="1">
    <location>
        <begin position="45"/>
        <end position="68"/>
    </location>
</feature>
<evidence type="ECO:0000256" key="1">
    <source>
        <dbReference type="SAM" id="MobiDB-lite"/>
    </source>
</evidence>
<evidence type="ECO:0000313" key="2">
    <source>
        <dbReference type="EMBL" id="KPV53678.1"/>
    </source>
</evidence>
<dbReference type="Proteomes" id="UP000050509">
    <property type="component" value="Unassembled WGS sequence"/>
</dbReference>
<reference evidence="2 3" key="1">
    <citation type="submission" date="2015-09" db="EMBL/GenBank/DDBJ databases">
        <title>Draft genome sequence of Kouleothrix aurantiaca JCM 19913.</title>
        <authorList>
            <person name="Hemp J."/>
        </authorList>
    </citation>
    <scope>NUCLEOTIDE SEQUENCE [LARGE SCALE GENOMIC DNA]</scope>
    <source>
        <strain evidence="2 3">COM-B</strain>
    </source>
</reference>
<keyword evidence="3" id="KW-1185">Reference proteome</keyword>
<proteinExistence type="predicted"/>
<dbReference type="AlphaFoldDB" id="A0A0P9DD23"/>
<evidence type="ECO:0000313" key="3">
    <source>
        <dbReference type="Proteomes" id="UP000050509"/>
    </source>
</evidence>
<name>A0A0P9DD23_9CHLR</name>
<protein>
    <submittedName>
        <fullName evidence="2">Uncharacterized protein</fullName>
    </submittedName>
</protein>
<sequence>MYINLLTPDERRDALVAAGRVKQRGLDEKLRVAVIDRLRRGEIQPQRIDPLTGQPYPNPGWSVTHPEDNGDLVNVGRVPGYPEYQVFRASDGQLWVFSPQELDERIAATQAASASSKQ</sequence>
<dbReference type="EMBL" id="LJCR01000203">
    <property type="protein sequence ID" value="KPV53678.1"/>
    <property type="molecule type" value="Genomic_DNA"/>
</dbReference>
<comment type="caution">
    <text evidence="2">The sequence shown here is derived from an EMBL/GenBank/DDBJ whole genome shotgun (WGS) entry which is preliminary data.</text>
</comment>
<accession>A0A0P9DD23</accession>
<gene>
    <name evidence="2" type="ORF">SE17_08215</name>
</gene>
<organism evidence="2 3">
    <name type="scientific">Kouleothrix aurantiaca</name>
    <dbReference type="NCBI Taxonomy" id="186479"/>
    <lineage>
        <taxon>Bacteria</taxon>
        <taxon>Bacillati</taxon>
        <taxon>Chloroflexota</taxon>
        <taxon>Chloroflexia</taxon>
        <taxon>Chloroflexales</taxon>
        <taxon>Roseiflexineae</taxon>
        <taxon>Roseiflexaceae</taxon>
        <taxon>Kouleothrix</taxon>
    </lineage>
</organism>